<keyword evidence="5 7" id="KW-0496">Mitochondrion</keyword>
<evidence type="ECO:0000313" key="9">
    <source>
        <dbReference type="EMBL" id="ODV77898.1"/>
    </source>
</evidence>
<dbReference type="GO" id="GO:0048255">
    <property type="term" value="P:mRNA stabilization"/>
    <property type="evidence" value="ECO:0007669"/>
    <property type="project" value="TreeGrafter"/>
</dbReference>
<dbReference type="Gene3D" id="3.30.460.10">
    <property type="entry name" value="Beta Polymerase, domain 2"/>
    <property type="match status" value="1"/>
</dbReference>
<dbReference type="PANTHER" id="PTHR28087:SF1">
    <property type="entry name" value="ATPASE SYNTHESIS PROTEIN 25, MITOCHONDRIAL"/>
    <property type="match status" value="1"/>
</dbReference>
<dbReference type="OrthoDB" id="107372at2759"/>
<evidence type="ECO:0000256" key="5">
    <source>
        <dbReference type="ARBA" id="ARBA00023128"/>
    </source>
</evidence>
<keyword evidence="10" id="KW-1185">Reference proteome</keyword>
<dbReference type="Proteomes" id="UP000094285">
    <property type="component" value="Unassembled WGS sequence"/>
</dbReference>
<keyword evidence="3 7" id="KW-0999">Mitochondrion inner membrane</keyword>
<organism evidence="9 10">
    <name type="scientific">Suhomyces tanzawaensis NRRL Y-17324</name>
    <dbReference type="NCBI Taxonomy" id="984487"/>
    <lineage>
        <taxon>Eukaryota</taxon>
        <taxon>Fungi</taxon>
        <taxon>Dikarya</taxon>
        <taxon>Ascomycota</taxon>
        <taxon>Saccharomycotina</taxon>
        <taxon>Pichiomycetes</taxon>
        <taxon>Debaryomycetaceae</taxon>
        <taxon>Suhomyces</taxon>
    </lineage>
</organism>
<dbReference type="GO" id="GO:0005743">
    <property type="term" value="C:mitochondrial inner membrane"/>
    <property type="evidence" value="ECO:0007669"/>
    <property type="project" value="UniProtKB-SubCell"/>
</dbReference>
<comment type="similarity">
    <text evidence="2 7">Belongs to the ATP25 family.</text>
</comment>
<evidence type="ECO:0000256" key="6">
    <source>
        <dbReference type="ARBA" id="ARBA00023136"/>
    </source>
</evidence>
<gene>
    <name evidence="9" type="ORF">CANTADRAFT_91349</name>
</gene>
<evidence type="ECO:0000256" key="7">
    <source>
        <dbReference type="RuleBase" id="RU367062"/>
    </source>
</evidence>
<dbReference type="GO" id="GO:0140053">
    <property type="term" value="P:mitochondrial gene expression"/>
    <property type="evidence" value="ECO:0007669"/>
    <property type="project" value="UniProtKB-UniRule"/>
</dbReference>
<proteinExistence type="inferred from homology"/>
<comment type="subcellular location">
    <subcellularLocation>
        <location evidence="1 7">Mitochondrion inner membrane</location>
        <topology evidence="1 7">Peripheral membrane protein</topology>
        <orientation evidence="1 7">Matrix side</orientation>
    </subcellularLocation>
</comment>
<feature type="compositionally biased region" description="Polar residues" evidence="8">
    <location>
        <begin position="13"/>
        <end position="25"/>
    </location>
</feature>
<dbReference type="InterPro" id="IPR040152">
    <property type="entry name" value="Atp25"/>
</dbReference>
<evidence type="ECO:0000256" key="1">
    <source>
        <dbReference type="ARBA" id="ARBA00004443"/>
    </source>
</evidence>
<comment type="function">
    <text evidence="7">Mitochondrial mRNA stabilization factor.</text>
</comment>
<accession>A0A1E4SEI0</accession>
<dbReference type="InterPro" id="IPR043519">
    <property type="entry name" value="NT_sf"/>
</dbReference>
<feature type="region of interest" description="Disordered" evidence="8">
    <location>
        <begin position="1"/>
        <end position="27"/>
    </location>
</feature>
<sequence>MPSHLSYPDLGSSEFTHPSQHSDSTPWYLREDATSPLVEAKEIELPTIPGNSPESLNKFLNLLAYDYGIQDLVLFDTSTLEEDHPYSTKEQPTNYYIIGTGKSEKHIYKAASELRSHIKHTHNIIPPMEGMVSGGVKPVVRRRLLRRARKGPPATDNDYGKLPNSWIMCDTKVDGVYIHMLTQQRRDELNLESLYCPEEELEQYETSNGQFADSDDIFIGIRRMHTMTPFARHNQARFNSTTSQSIYSRLINENQQITNEDVKKYSKEFLKTFREDSLEDHRVRYKFYRALHLVKPEFVSLEELEQMLLSKYASLPIALAERHQLEENRQQDIIDYMKLLVDSPEVSENIQFKTVGEHCDYIYDALSKFVSKVLLYSPSQVDLLSNPEFTALLWRLSYVESGPFVGSNTINDIIYNDKLIPSESTTSIDQAKNRARDILEIIKYHNSVTNTCTTPSFKELILFTYGNDGNWKQFWKQWDSSLGSWNNETDSKTLLGYWVRLAVYLSCRHSKTATIHFLHNYWNHSLNGRSFMGDFNANGGRFGSEQEHHAFTLAINAMLRDLNGYEKSASFNHIKQFIEGL</sequence>
<keyword evidence="4 7" id="KW-0809">Transit peptide</keyword>
<keyword evidence="6 7" id="KW-0472">Membrane</keyword>
<evidence type="ECO:0000256" key="8">
    <source>
        <dbReference type="SAM" id="MobiDB-lite"/>
    </source>
</evidence>
<dbReference type="Pfam" id="PF02410">
    <property type="entry name" value="RsfS"/>
    <property type="match status" value="1"/>
</dbReference>
<evidence type="ECO:0000256" key="2">
    <source>
        <dbReference type="ARBA" id="ARBA00010787"/>
    </source>
</evidence>
<dbReference type="GeneID" id="30985945"/>
<protein>
    <recommendedName>
        <fullName evidence="7">ATPase synthesis protein 25</fullName>
    </recommendedName>
</protein>
<evidence type="ECO:0000256" key="3">
    <source>
        <dbReference type="ARBA" id="ARBA00022792"/>
    </source>
</evidence>
<dbReference type="SUPFAM" id="SSF81301">
    <property type="entry name" value="Nucleotidyltransferase"/>
    <property type="match status" value="1"/>
</dbReference>
<evidence type="ECO:0000256" key="4">
    <source>
        <dbReference type="ARBA" id="ARBA00022946"/>
    </source>
</evidence>
<dbReference type="AlphaFoldDB" id="A0A1E4SEI0"/>
<dbReference type="RefSeq" id="XP_020063020.1">
    <property type="nucleotide sequence ID" value="XM_020211809.1"/>
</dbReference>
<dbReference type="STRING" id="984487.A0A1E4SEI0"/>
<evidence type="ECO:0000313" key="10">
    <source>
        <dbReference type="Proteomes" id="UP000094285"/>
    </source>
</evidence>
<reference evidence="10" key="1">
    <citation type="submission" date="2016-05" db="EMBL/GenBank/DDBJ databases">
        <title>Comparative genomics of biotechnologically important yeasts.</title>
        <authorList>
            <consortium name="DOE Joint Genome Institute"/>
            <person name="Riley R."/>
            <person name="Haridas S."/>
            <person name="Wolfe K.H."/>
            <person name="Lopes M.R."/>
            <person name="Hittinger C.T."/>
            <person name="Goker M."/>
            <person name="Salamov A."/>
            <person name="Wisecaver J."/>
            <person name="Long T.M."/>
            <person name="Aerts A.L."/>
            <person name="Barry K."/>
            <person name="Choi C."/>
            <person name="Clum A."/>
            <person name="Coughlan A.Y."/>
            <person name="Deshpande S."/>
            <person name="Douglass A.P."/>
            <person name="Hanson S.J."/>
            <person name="Klenk H.-P."/>
            <person name="Labutti K."/>
            <person name="Lapidus A."/>
            <person name="Lindquist E."/>
            <person name="Lipzen A."/>
            <person name="Meier-Kolthoff J.P."/>
            <person name="Ohm R.A."/>
            <person name="Otillar R.P."/>
            <person name="Pangilinan J."/>
            <person name="Peng Y."/>
            <person name="Rokas A."/>
            <person name="Rosa C.A."/>
            <person name="Scheuner C."/>
            <person name="Sibirny A.A."/>
            <person name="Slot J.C."/>
            <person name="Stielow J.B."/>
            <person name="Sun H."/>
            <person name="Kurtzman C.P."/>
            <person name="Blackwell M."/>
            <person name="Grigoriev I.V."/>
            <person name="Jeffries T.W."/>
        </authorList>
    </citation>
    <scope>NUCLEOTIDE SEQUENCE [LARGE SCALE GENOMIC DNA]</scope>
    <source>
        <strain evidence="10">NRRL Y-17324</strain>
    </source>
</reference>
<dbReference type="PANTHER" id="PTHR28087">
    <property type="entry name" value="ATPASE SYNTHESIS PROTEIN 25, MITOCHONDRIAL"/>
    <property type="match status" value="1"/>
</dbReference>
<dbReference type="EMBL" id="KV453914">
    <property type="protein sequence ID" value="ODV77898.1"/>
    <property type="molecule type" value="Genomic_DNA"/>
</dbReference>
<name>A0A1E4SEI0_9ASCO</name>